<name>A0A7S4HUH4_9EUKA</name>
<proteinExistence type="predicted"/>
<dbReference type="EMBL" id="HBKO01013807">
    <property type="protein sequence ID" value="CAE2209452.1"/>
    <property type="molecule type" value="Transcribed_RNA"/>
</dbReference>
<evidence type="ECO:0000313" key="1">
    <source>
        <dbReference type="EMBL" id="CAE2209452.1"/>
    </source>
</evidence>
<reference evidence="1" key="1">
    <citation type="submission" date="2021-01" db="EMBL/GenBank/DDBJ databases">
        <authorList>
            <person name="Corre E."/>
            <person name="Pelletier E."/>
            <person name="Niang G."/>
            <person name="Scheremetjew M."/>
            <person name="Finn R."/>
            <person name="Kale V."/>
            <person name="Holt S."/>
            <person name="Cochrane G."/>
            <person name="Meng A."/>
            <person name="Brown T."/>
            <person name="Cohen L."/>
        </authorList>
    </citation>
    <scope>NUCLEOTIDE SEQUENCE</scope>
    <source>
        <strain evidence="1">UIO037</strain>
    </source>
</reference>
<protein>
    <submittedName>
        <fullName evidence="1">Uncharacterized protein</fullName>
    </submittedName>
</protein>
<gene>
    <name evidence="1" type="ORF">CPOL0286_LOCUS6228</name>
</gene>
<dbReference type="AlphaFoldDB" id="A0A7S4HUH4"/>
<accession>A0A7S4HUH4</accession>
<organism evidence="1">
    <name type="scientific">Prymnesium polylepis</name>
    <dbReference type="NCBI Taxonomy" id="72548"/>
    <lineage>
        <taxon>Eukaryota</taxon>
        <taxon>Haptista</taxon>
        <taxon>Haptophyta</taxon>
        <taxon>Prymnesiophyceae</taxon>
        <taxon>Prymnesiales</taxon>
        <taxon>Prymnesiaceae</taxon>
        <taxon>Prymnesium</taxon>
    </lineage>
</organism>
<sequence>MRRAASRRNTRRICGAGPVAKGMPTVICSRNTWGKSAIHFRRNNDCIAKNLDANVQNSLHSDNLPLRTIRKFARKTRDYLRAYADPSGRTETHGDVEKLRGTFKCHRGSLDFDFKFIRDA</sequence>